<dbReference type="Proteomes" id="UP000004994">
    <property type="component" value="Chromosome 6"/>
</dbReference>
<accession>A0A3Q7H195</accession>
<feature type="region of interest" description="Disordered" evidence="4">
    <location>
        <begin position="119"/>
        <end position="189"/>
    </location>
</feature>
<reference evidence="6" key="1">
    <citation type="journal article" date="2012" name="Nature">
        <title>The tomato genome sequence provides insights into fleshy fruit evolution.</title>
        <authorList>
            <consortium name="Tomato Genome Consortium"/>
        </authorList>
    </citation>
    <scope>NUCLEOTIDE SEQUENCE [LARGE SCALE GENOMIC DNA]</scope>
    <source>
        <strain evidence="6">cv. Heinz 1706</strain>
    </source>
</reference>
<evidence type="ECO:0000256" key="4">
    <source>
        <dbReference type="SAM" id="MobiDB-lite"/>
    </source>
</evidence>
<gene>
    <name evidence="6" type="primary">LOC101252292</name>
</gene>
<organism evidence="6">
    <name type="scientific">Solanum lycopersicum</name>
    <name type="common">Tomato</name>
    <name type="synonym">Lycopersicon esculentum</name>
    <dbReference type="NCBI Taxonomy" id="4081"/>
    <lineage>
        <taxon>Eukaryota</taxon>
        <taxon>Viridiplantae</taxon>
        <taxon>Streptophyta</taxon>
        <taxon>Embryophyta</taxon>
        <taxon>Tracheophyta</taxon>
        <taxon>Spermatophyta</taxon>
        <taxon>Magnoliopsida</taxon>
        <taxon>eudicotyledons</taxon>
        <taxon>Gunneridae</taxon>
        <taxon>Pentapetalae</taxon>
        <taxon>asterids</taxon>
        <taxon>lamiids</taxon>
        <taxon>Solanales</taxon>
        <taxon>Solanaceae</taxon>
        <taxon>Solanoideae</taxon>
        <taxon>Solaneae</taxon>
        <taxon>Solanum</taxon>
        <taxon>Solanum subgen. Lycopersicon</taxon>
    </lineage>
</organism>
<dbReference type="InterPro" id="IPR034751">
    <property type="entry name" value="Yippee"/>
</dbReference>
<proteinExistence type="inferred from homology"/>
<evidence type="ECO:0000256" key="3">
    <source>
        <dbReference type="ARBA" id="ARBA00022833"/>
    </source>
</evidence>
<dbReference type="PANTHER" id="PTHR13848">
    <property type="entry name" value="PROTEIN YIPPEE-LIKE CG15309-RELATED"/>
    <property type="match status" value="1"/>
</dbReference>
<name>A0A3Q7H195_SOLLC</name>
<evidence type="ECO:0000313" key="7">
    <source>
        <dbReference type="Proteomes" id="UP000004994"/>
    </source>
</evidence>
<dbReference type="STRING" id="4081.A0A3Q7H195"/>
<dbReference type="PROSITE" id="PS51792">
    <property type="entry name" value="YIPPEE"/>
    <property type="match status" value="1"/>
</dbReference>
<comment type="similarity">
    <text evidence="1">Belongs to the yippee family.</text>
</comment>
<evidence type="ECO:0000256" key="1">
    <source>
        <dbReference type="ARBA" id="ARBA00005613"/>
    </source>
</evidence>
<dbReference type="OrthoDB" id="1744785at2759"/>
<keyword evidence="3" id="KW-0862">Zinc</keyword>
<sequence length="189" mass="21176">MGRPFILHYDDNHCIHCRICRTQVGFMRDHLCTSMGYEVYIFDNVFNVEVPEDKRYQKVLRDGRTMNDTYCVKCGNLIGWKVIAVDKPWIIIREGVFLMDLHNVDLTIQGGINEQAANVQGGDANEQGGVNEQNDEQEGAANEQGGANEQNDEQEGDANEQGGENEQNHEQEGDANEDVDLLAEGMANV</sequence>
<evidence type="ECO:0000256" key="2">
    <source>
        <dbReference type="ARBA" id="ARBA00022723"/>
    </source>
</evidence>
<keyword evidence="2" id="KW-0479">Metal-binding</keyword>
<dbReference type="InterPro" id="IPR039058">
    <property type="entry name" value="Yippee_fam"/>
</dbReference>
<feature type="domain" description="Yippee" evidence="5">
    <location>
        <begin position="13"/>
        <end position="108"/>
    </location>
</feature>
<evidence type="ECO:0000259" key="5">
    <source>
        <dbReference type="PROSITE" id="PS51792"/>
    </source>
</evidence>
<dbReference type="Gramene" id="Solyc06g075950.2.1">
    <property type="protein sequence ID" value="Solyc06g075950.2.1"/>
    <property type="gene ID" value="Solyc06g075950.2"/>
</dbReference>
<dbReference type="PaxDb" id="4081-Solyc06g075950.1.1"/>
<dbReference type="GO" id="GO:0046872">
    <property type="term" value="F:metal ion binding"/>
    <property type="evidence" value="ECO:0007669"/>
    <property type="project" value="UniProtKB-KW"/>
</dbReference>
<reference evidence="6" key="2">
    <citation type="submission" date="2019-01" db="UniProtKB">
        <authorList>
            <consortium name="EnsemblPlants"/>
        </authorList>
    </citation>
    <scope>IDENTIFICATION</scope>
    <source>
        <strain evidence="6">cv. Heinz 1706</strain>
    </source>
</reference>
<dbReference type="InParanoid" id="A0A3Q7H195"/>
<dbReference type="InterPro" id="IPR004910">
    <property type="entry name" value="Yippee/Mis18/Cereblon"/>
</dbReference>
<dbReference type="AlphaFoldDB" id="A0A3Q7H195"/>
<keyword evidence="7" id="KW-1185">Reference proteome</keyword>
<dbReference type="Pfam" id="PF03226">
    <property type="entry name" value="Yippee-Mis18"/>
    <property type="match status" value="1"/>
</dbReference>
<evidence type="ECO:0000313" key="6">
    <source>
        <dbReference type="EnsemblPlants" id="Solyc06g075950.2.1"/>
    </source>
</evidence>
<dbReference type="EnsemblPlants" id="Solyc06g075950.2.1">
    <property type="protein sequence ID" value="Solyc06g075950.2.1"/>
    <property type="gene ID" value="Solyc06g075950.2"/>
</dbReference>
<protein>
    <recommendedName>
        <fullName evidence="5">Yippee domain-containing protein</fullName>
    </recommendedName>
</protein>